<dbReference type="EMBL" id="LLXV01000013">
    <property type="protein sequence ID" value="KRG52697.1"/>
    <property type="molecule type" value="Genomic_DNA"/>
</dbReference>
<evidence type="ECO:0000313" key="2">
    <source>
        <dbReference type="Proteomes" id="UP000051757"/>
    </source>
</evidence>
<keyword evidence="2" id="KW-1185">Reference proteome</keyword>
<evidence type="ECO:0008006" key="3">
    <source>
        <dbReference type="Google" id="ProtNLM"/>
    </source>
</evidence>
<name>A0A0R0B6M2_9GAMM</name>
<dbReference type="OrthoDB" id="7573036at2"/>
<dbReference type="Proteomes" id="UP000051757">
    <property type="component" value="Unassembled WGS sequence"/>
</dbReference>
<evidence type="ECO:0000313" key="1">
    <source>
        <dbReference type="EMBL" id="KRG52697.1"/>
    </source>
</evidence>
<organism evidence="1 2">
    <name type="scientific">Stenotrophomonas beteli</name>
    <dbReference type="NCBI Taxonomy" id="3384461"/>
    <lineage>
        <taxon>Bacteria</taxon>
        <taxon>Pseudomonadati</taxon>
        <taxon>Pseudomonadota</taxon>
        <taxon>Gammaproteobacteria</taxon>
        <taxon>Lysobacterales</taxon>
        <taxon>Lysobacteraceae</taxon>
        <taxon>Stenotrophomonas</taxon>
        <taxon>Stenotrophomonas maltophilia group</taxon>
    </lineage>
</organism>
<dbReference type="Gene3D" id="1.10.10.60">
    <property type="entry name" value="Homeodomain-like"/>
    <property type="match status" value="1"/>
</dbReference>
<protein>
    <recommendedName>
        <fullName evidence="3">Terminase small subunit protein</fullName>
    </recommendedName>
</protein>
<dbReference type="Pfam" id="PF20901">
    <property type="entry name" value="Sf6_terminase"/>
    <property type="match status" value="1"/>
</dbReference>
<dbReference type="InterPro" id="IPR048683">
    <property type="entry name" value="Sf6_terminase"/>
</dbReference>
<accession>A0A0R0B6M2</accession>
<proteinExistence type="predicted"/>
<sequence>MARPSKYSQQLADAICDLLVDGKSLRTICSTAKMPSRSTVIRWLAEDEAFRNQYARARELQADTLAEEILDIADKAVLGERLKKDGKGKVLERQTGDMVERSKLMIDARKWYAGKLQPKKYGERVALDHGVQDNLADQLRAARERAAGRES</sequence>
<reference evidence="1 2" key="1">
    <citation type="journal article" date="2016" name="Front. Microbiol.">
        <title>Genome Sequence of Type Strains of Genus Stenotrophomonas.</title>
        <authorList>
            <person name="Patil P.P."/>
            <person name="Midha S."/>
            <person name="Kumar S."/>
            <person name="Patil P.B."/>
        </authorList>
    </citation>
    <scope>NUCLEOTIDE SEQUENCE [LARGE SCALE GENOMIC DNA]</scope>
    <source>
        <strain evidence="1 2">LMG 978</strain>
    </source>
</reference>
<comment type="caution">
    <text evidence="1">The sequence shown here is derived from an EMBL/GenBank/DDBJ whole genome shotgun (WGS) entry which is preliminary data.</text>
</comment>
<gene>
    <name evidence="1" type="ORF">ARC23_04150</name>
</gene>
<dbReference type="AlphaFoldDB" id="A0A0R0B6M2"/>